<dbReference type="Gene3D" id="3.30.559.30">
    <property type="entry name" value="Nonribosomal peptide synthetase, condensation domain"/>
    <property type="match status" value="1"/>
</dbReference>
<name>A0A2P5K710_9BURK</name>
<dbReference type="GO" id="GO:0005737">
    <property type="term" value="C:cytoplasm"/>
    <property type="evidence" value="ECO:0007669"/>
    <property type="project" value="TreeGrafter"/>
</dbReference>
<reference evidence="3 4" key="1">
    <citation type="submission" date="2018-01" db="EMBL/GenBank/DDBJ databases">
        <title>Genomic Encyclopedia of Type Strains, Phase III (KMG-III): the genomes of soil and plant-associated and newly described type strains.</title>
        <authorList>
            <person name="Whitman W."/>
        </authorList>
    </citation>
    <scope>NUCLEOTIDE SEQUENCE [LARGE SCALE GENOMIC DNA]</scope>
    <source>
        <strain evidence="3 4">HKI456</strain>
    </source>
</reference>
<evidence type="ECO:0000259" key="2">
    <source>
        <dbReference type="Pfam" id="PF00501"/>
    </source>
</evidence>
<dbReference type="EMBL" id="PRDW01000020">
    <property type="protein sequence ID" value="PPB81427.1"/>
    <property type="molecule type" value="Genomic_DNA"/>
</dbReference>
<keyword evidence="4" id="KW-1185">Reference proteome</keyword>
<dbReference type="PANTHER" id="PTHR45527:SF1">
    <property type="entry name" value="FATTY ACID SYNTHASE"/>
    <property type="match status" value="1"/>
</dbReference>
<dbReference type="InterPro" id="IPR000873">
    <property type="entry name" value="AMP-dep_synth/lig_dom"/>
</dbReference>
<dbReference type="Proteomes" id="UP000243096">
    <property type="component" value="Unassembled WGS sequence"/>
</dbReference>
<sequence>MNDQTAKLDPLIENDANPPSLLDDQGKVGWTPDIRKALASSESFWQERLARLQPLPLPFEQGESGLEPKWAISAWCPPLLGKNKPKQPLTVLLSMLAIYLARLTEQAQFQIGWRVSETNDKPETPADLSPIVPMEIAVDLGQPFPSVCHAIEAEYARLKQHHTFVRDLIVQHPTLRNLPALRAAHPWQVAVSVLSDEASSQLASDMQASGALLTLQIKGDGAFRWIYDAHRMNAHRVQRISEHLRALCDSASNNVETPVCKLNLLPPAERETLIHTWNATTAPYPAHQCLHQVFEEQVRRTPDAIALVYEDQALSYAKLNVQANRLAHQLIELGVQPDTRVALCVARSPAMIV</sequence>
<dbReference type="SUPFAM" id="SSF52777">
    <property type="entry name" value="CoA-dependent acyltransferases"/>
    <property type="match status" value="1"/>
</dbReference>
<dbReference type="GO" id="GO:0031177">
    <property type="term" value="F:phosphopantetheine binding"/>
    <property type="evidence" value="ECO:0007669"/>
    <property type="project" value="TreeGrafter"/>
</dbReference>
<dbReference type="InterPro" id="IPR042099">
    <property type="entry name" value="ANL_N_sf"/>
</dbReference>
<feature type="non-terminal residue" evidence="3">
    <location>
        <position position="353"/>
    </location>
</feature>
<dbReference type="OrthoDB" id="9154499at2"/>
<feature type="domain" description="AMP-dependent synthetase/ligase" evidence="2">
    <location>
        <begin position="294"/>
        <end position="353"/>
    </location>
</feature>
<evidence type="ECO:0000313" key="4">
    <source>
        <dbReference type="Proteomes" id="UP000243096"/>
    </source>
</evidence>
<gene>
    <name evidence="3" type="ORF">B0O95_12028</name>
</gene>
<dbReference type="Pfam" id="PF00501">
    <property type="entry name" value="AMP-binding"/>
    <property type="match status" value="1"/>
</dbReference>
<feature type="region of interest" description="Disordered" evidence="1">
    <location>
        <begin position="1"/>
        <end position="27"/>
    </location>
</feature>
<evidence type="ECO:0000256" key="1">
    <source>
        <dbReference type="SAM" id="MobiDB-lite"/>
    </source>
</evidence>
<organism evidence="3 4">
    <name type="scientific">Mycetohabitans endofungorum</name>
    <dbReference type="NCBI Taxonomy" id="417203"/>
    <lineage>
        <taxon>Bacteria</taxon>
        <taxon>Pseudomonadati</taxon>
        <taxon>Pseudomonadota</taxon>
        <taxon>Betaproteobacteria</taxon>
        <taxon>Burkholderiales</taxon>
        <taxon>Burkholderiaceae</taxon>
        <taxon>Mycetohabitans</taxon>
    </lineage>
</organism>
<dbReference type="AlphaFoldDB" id="A0A2P5K710"/>
<dbReference type="SUPFAM" id="SSF56801">
    <property type="entry name" value="Acetyl-CoA synthetase-like"/>
    <property type="match status" value="1"/>
</dbReference>
<dbReference type="Gene3D" id="3.40.50.12780">
    <property type="entry name" value="N-terminal domain of ligase-like"/>
    <property type="match status" value="1"/>
</dbReference>
<proteinExistence type="predicted"/>
<evidence type="ECO:0000313" key="3">
    <source>
        <dbReference type="EMBL" id="PPB81427.1"/>
    </source>
</evidence>
<accession>A0A2P5K710</accession>
<dbReference type="GO" id="GO:0043041">
    <property type="term" value="P:amino acid activation for nonribosomal peptide biosynthetic process"/>
    <property type="evidence" value="ECO:0007669"/>
    <property type="project" value="TreeGrafter"/>
</dbReference>
<protein>
    <submittedName>
        <fullName evidence="3">AMP-binding enzyme</fullName>
    </submittedName>
</protein>
<dbReference type="GO" id="GO:0044550">
    <property type="term" value="P:secondary metabolite biosynthetic process"/>
    <property type="evidence" value="ECO:0007669"/>
    <property type="project" value="TreeGrafter"/>
</dbReference>
<comment type="caution">
    <text evidence="3">The sequence shown here is derived from an EMBL/GenBank/DDBJ whole genome shotgun (WGS) entry which is preliminary data.</text>
</comment>
<dbReference type="PANTHER" id="PTHR45527">
    <property type="entry name" value="NONRIBOSOMAL PEPTIDE SYNTHETASE"/>
    <property type="match status" value="1"/>
</dbReference>